<organism evidence="1 2">
    <name type="scientific">Vagococcus penaei</name>
    <dbReference type="NCBI Taxonomy" id="633807"/>
    <lineage>
        <taxon>Bacteria</taxon>
        <taxon>Bacillati</taxon>
        <taxon>Bacillota</taxon>
        <taxon>Bacilli</taxon>
        <taxon>Lactobacillales</taxon>
        <taxon>Enterococcaceae</taxon>
        <taxon>Vagococcus</taxon>
    </lineage>
</organism>
<dbReference type="KEGG" id="vpi:BW732_04820"/>
<evidence type="ECO:0000313" key="1">
    <source>
        <dbReference type="EMBL" id="AQP53622.1"/>
    </source>
</evidence>
<dbReference type="RefSeq" id="WP_077275713.1">
    <property type="nucleotide sequence ID" value="NZ_CP019609.1"/>
</dbReference>
<dbReference type="EMBL" id="CP019609">
    <property type="protein sequence ID" value="AQP53622.1"/>
    <property type="molecule type" value="Genomic_DNA"/>
</dbReference>
<evidence type="ECO:0000313" key="2">
    <source>
        <dbReference type="Proteomes" id="UP000188246"/>
    </source>
</evidence>
<dbReference type="Proteomes" id="UP000188246">
    <property type="component" value="Chromosome"/>
</dbReference>
<reference evidence="1 2" key="1">
    <citation type="journal article" date="2010" name="Int. J. Syst. Evol. Microbiol.">
        <title>Vagococcus penaei sp. nov., isolated from spoilage microbiota of cooked shrimp (Penaeus vannamei).</title>
        <authorList>
            <person name="Jaffres E."/>
            <person name="Prevost H."/>
            <person name="Rossero A."/>
            <person name="Joffraud J.J."/>
            <person name="Dousset X."/>
        </authorList>
    </citation>
    <scope>NUCLEOTIDE SEQUENCE [LARGE SCALE GENOMIC DNA]</scope>
    <source>
        <strain evidence="1 2">CD276</strain>
    </source>
</reference>
<gene>
    <name evidence="1" type="ORF">BW732_04820</name>
</gene>
<keyword evidence="2" id="KW-1185">Reference proteome</keyword>
<proteinExistence type="predicted"/>
<name>A0A1Q2D5D7_9ENTE</name>
<accession>A0A1Q2D5D7</accession>
<protein>
    <submittedName>
        <fullName evidence="1">Uncharacterized protein</fullName>
    </submittedName>
</protein>
<sequence length="133" mass="15354">MNTLIRQNLAYIYTLLYIILIFLLGLPLIFASNLTIQLIVGSLMLIASVWIHWTTKKRFYFEDALNYYTKTFRLSPLDLATLSGLSIEEFSYSSPCSYAIELNKMPLTIKKLNKILIPLEKTYGKMPPKPKAR</sequence>
<dbReference type="OrthoDB" id="2186414at2"/>
<dbReference type="AlphaFoldDB" id="A0A1Q2D5D7"/>